<dbReference type="SUPFAM" id="SSF143100">
    <property type="entry name" value="TTHA1013/TTHA0281-like"/>
    <property type="match status" value="1"/>
</dbReference>
<gene>
    <name evidence="2" type="ORF">J2125_000027</name>
</gene>
<proteinExistence type="predicted"/>
<accession>A0ABS4P2F1</accession>
<dbReference type="RefSeq" id="WP_017799928.1">
    <property type="nucleotide sequence ID" value="NZ_JAGGMQ010000001.1"/>
</dbReference>
<reference evidence="3" key="1">
    <citation type="submission" date="2023-07" db="EMBL/GenBank/DDBJ databases">
        <title>Genome mining of underrepresented organisms for secondary metabolites.</title>
        <authorList>
            <person name="D'Agostino P.M."/>
        </authorList>
    </citation>
    <scope>NUCLEOTIDE SEQUENCE [LARGE SCALE GENOMIC DNA]</scope>
    <source>
        <strain evidence="3">WS4403</strain>
    </source>
</reference>
<evidence type="ECO:0000259" key="1">
    <source>
        <dbReference type="Pfam" id="PF15919"/>
    </source>
</evidence>
<organism evidence="2 3">
    <name type="scientific">Winslowiella toletana</name>
    <dbReference type="NCBI Taxonomy" id="92490"/>
    <lineage>
        <taxon>Bacteria</taxon>
        <taxon>Pseudomonadati</taxon>
        <taxon>Pseudomonadota</taxon>
        <taxon>Gammaproteobacteria</taxon>
        <taxon>Enterobacterales</taxon>
        <taxon>Erwiniaceae</taxon>
        <taxon>Winslowiella</taxon>
    </lineage>
</organism>
<dbReference type="InterPro" id="IPR031807">
    <property type="entry name" value="HicB-like"/>
</dbReference>
<name>A0ABS4P2F1_9GAMM</name>
<dbReference type="Gene3D" id="3.30.160.250">
    <property type="match status" value="1"/>
</dbReference>
<dbReference type="InterPro" id="IPR035069">
    <property type="entry name" value="TTHA1013/TTHA0281-like"/>
</dbReference>
<dbReference type="Gene3D" id="1.10.1220.10">
    <property type="entry name" value="Met repressor-like"/>
    <property type="match status" value="1"/>
</dbReference>
<evidence type="ECO:0000313" key="3">
    <source>
        <dbReference type="Proteomes" id="UP001195624"/>
    </source>
</evidence>
<dbReference type="Proteomes" id="UP001195624">
    <property type="component" value="Unassembled WGS sequence"/>
</dbReference>
<keyword evidence="3" id="KW-1185">Reference proteome</keyword>
<dbReference type="CDD" id="cd22231">
    <property type="entry name" value="RHH_NikR_HicB-like"/>
    <property type="match status" value="1"/>
</dbReference>
<dbReference type="EMBL" id="JAGGMQ010000001">
    <property type="protein sequence ID" value="MBP2166835.1"/>
    <property type="molecule type" value="Genomic_DNA"/>
</dbReference>
<dbReference type="InterPro" id="IPR013321">
    <property type="entry name" value="Arc_rbn_hlx_hlx"/>
</dbReference>
<dbReference type="Pfam" id="PF15919">
    <property type="entry name" value="HicB_lk_antitox"/>
    <property type="match status" value="1"/>
</dbReference>
<feature type="domain" description="HicB-like antitoxin of toxin-antitoxin system" evidence="1">
    <location>
        <begin position="3"/>
        <end position="133"/>
    </location>
</feature>
<sequence length="140" mass="15513">MLYSAYIHVDADGSASGYFPDVTGCYFAGNSPAETRSDARSALQAHFELMAEKGLTIPESSGEWNLNISADNGSKEDDKKGIWIYVDIDITKYLGKSERINITMPHLLIEKIDKAVGKTARYSSRSHFLAEAARKELYSL</sequence>
<comment type="caution">
    <text evidence="2">The sequence shown here is derived from an EMBL/GenBank/DDBJ whole genome shotgun (WGS) entry which is preliminary data.</text>
</comment>
<protein>
    <submittedName>
        <fullName evidence="2">RNase H-like HicB family nuclease</fullName>
    </submittedName>
</protein>
<evidence type="ECO:0000313" key="2">
    <source>
        <dbReference type="EMBL" id="MBP2166835.1"/>
    </source>
</evidence>